<feature type="compositionally biased region" description="Low complexity" evidence="8">
    <location>
        <begin position="8"/>
        <end position="17"/>
    </location>
</feature>
<dbReference type="Pfam" id="PF02892">
    <property type="entry name" value="zf-BED"/>
    <property type="match status" value="1"/>
</dbReference>
<evidence type="ECO:0000256" key="3">
    <source>
        <dbReference type="ARBA" id="ARBA00022833"/>
    </source>
</evidence>
<evidence type="ECO:0000256" key="8">
    <source>
        <dbReference type="SAM" id="MobiDB-lite"/>
    </source>
</evidence>
<dbReference type="GO" id="GO:0003677">
    <property type="term" value="F:DNA binding"/>
    <property type="evidence" value="ECO:0007669"/>
    <property type="project" value="UniProtKB-KW"/>
</dbReference>
<dbReference type="SUPFAM" id="SSF57667">
    <property type="entry name" value="beta-beta-alpha zinc fingers"/>
    <property type="match status" value="1"/>
</dbReference>
<evidence type="ECO:0000259" key="9">
    <source>
        <dbReference type="PROSITE" id="PS50808"/>
    </source>
</evidence>
<evidence type="ECO:0000256" key="6">
    <source>
        <dbReference type="ARBA" id="ARBA00023163"/>
    </source>
</evidence>
<dbReference type="AlphaFoldDB" id="A0AA39SNB0"/>
<accession>A0AA39SNB0</accession>
<keyword evidence="6" id="KW-0804">Transcription</keyword>
<feature type="domain" description="BED-type" evidence="9">
    <location>
        <begin position="40"/>
        <end position="96"/>
    </location>
</feature>
<dbReference type="InterPro" id="IPR003656">
    <property type="entry name" value="Znf_BED"/>
</dbReference>
<feature type="region of interest" description="Disordered" evidence="8">
    <location>
        <begin position="1"/>
        <end position="32"/>
    </location>
</feature>
<dbReference type="InterPro" id="IPR025525">
    <property type="entry name" value="hAT-like_transposase_RNase-H"/>
</dbReference>
<keyword evidence="5" id="KW-0238">DNA-binding</keyword>
<name>A0AA39SNB0_ACESA</name>
<dbReference type="SMART" id="SM00614">
    <property type="entry name" value="ZnF_BED"/>
    <property type="match status" value="1"/>
</dbReference>
<evidence type="ECO:0000256" key="2">
    <source>
        <dbReference type="ARBA" id="ARBA00022771"/>
    </source>
</evidence>
<dbReference type="InterPro" id="IPR012337">
    <property type="entry name" value="RNaseH-like_sf"/>
</dbReference>
<dbReference type="GO" id="GO:0008270">
    <property type="term" value="F:zinc ion binding"/>
    <property type="evidence" value="ECO:0007669"/>
    <property type="project" value="UniProtKB-KW"/>
</dbReference>
<organism evidence="10 11">
    <name type="scientific">Acer saccharum</name>
    <name type="common">Sugar maple</name>
    <dbReference type="NCBI Taxonomy" id="4024"/>
    <lineage>
        <taxon>Eukaryota</taxon>
        <taxon>Viridiplantae</taxon>
        <taxon>Streptophyta</taxon>
        <taxon>Embryophyta</taxon>
        <taxon>Tracheophyta</taxon>
        <taxon>Spermatophyta</taxon>
        <taxon>Magnoliopsida</taxon>
        <taxon>eudicotyledons</taxon>
        <taxon>Gunneridae</taxon>
        <taxon>Pentapetalae</taxon>
        <taxon>rosids</taxon>
        <taxon>malvids</taxon>
        <taxon>Sapindales</taxon>
        <taxon>Sapindaceae</taxon>
        <taxon>Hippocastanoideae</taxon>
        <taxon>Acereae</taxon>
        <taxon>Acer</taxon>
    </lineage>
</organism>
<protein>
    <recommendedName>
        <fullName evidence="9">BED-type domain-containing protein</fullName>
    </recommendedName>
</protein>
<comment type="caution">
    <text evidence="10">The sequence shown here is derived from an EMBL/GenBank/DDBJ whole genome shotgun (WGS) entry which is preliminary data.</text>
</comment>
<reference evidence="10" key="2">
    <citation type="submission" date="2023-06" db="EMBL/GenBank/DDBJ databases">
        <authorList>
            <person name="Swenson N.G."/>
            <person name="Wegrzyn J.L."/>
            <person name="Mcevoy S.L."/>
        </authorList>
    </citation>
    <scope>NUCLEOTIDE SEQUENCE</scope>
    <source>
        <strain evidence="10">NS2018</strain>
        <tissue evidence="10">Leaf</tissue>
    </source>
</reference>
<evidence type="ECO:0000256" key="1">
    <source>
        <dbReference type="ARBA" id="ARBA00022723"/>
    </source>
</evidence>
<dbReference type="PANTHER" id="PTHR46481">
    <property type="entry name" value="ZINC FINGER BED DOMAIN-CONTAINING PROTEIN 4"/>
    <property type="match status" value="1"/>
</dbReference>
<keyword evidence="3" id="KW-0862">Zinc</keyword>
<gene>
    <name evidence="10" type="ORF">LWI29_011100</name>
</gene>
<dbReference type="InterPro" id="IPR036236">
    <property type="entry name" value="Znf_C2H2_sf"/>
</dbReference>
<dbReference type="SUPFAM" id="SSF140996">
    <property type="entry name" value="Hermes dimerisation domain"/>
    <property type="match status" value="1"/>
</dbReference>
<evidence type="ECO:0000256" key="5">
    <source>
        <dbReference type="ARBA" id="ARBA00023125"/>
    </source>
</evidence>
<dbReference type="Proteomes" id="UP001168877">
    <property type="component" value="Unassembled WGS sequence"/>
</dbReference>
<keyword evidence="11" id="KW-1185">Reference proteome</keyword>
<dbReference type="PANTHER" id="PTHR46481:SF8">
    <property type="entry name" value="ZINC FINGER BED DOMAIN-CONTAINING PROTEIN RICESLEEPER 1-LIKE"/>
    <property type="match status" value="1"/>
</dbReference>
<evidence type="ECO:0000256" key="7">
    <source>
        <dbReference type="PROSITE-ProRule" id="PRU00027"/>
    </source>
</evidence>
<keyword evidence="4" id="KW-0805">Transcription regulation</keyword>
<evidence type="ECO:0000313" key="11">
    <source>
        <dbReference type="Proteomes" id="UP001168877"/>
    </source>
</evidence>
<dbReference type="InterPro" id="IPR052035">
    <property type="entry name" value="ZnF_BED_domain_contain"/>
</dbReference>
<reference evidence="10" key="1">
    <citation type="journal article" date="2022" name="Plant J.">
        <title>Strategies of tolerance reflected in two North American maple genomes.</title>
        <authorList>
            <person name="McEvoy S.L."/>
            <person name="Sezen U.U."/>
            <person name="Trouern-Trend A."/>
            <person name="McMahon S.M."/>
            <person name="Schaberg P.G."/>
            <person name="Yang J."/>
            <person name="Wegrzyn J.L."/>
            <person name="Swenson N.G."/>
        </authorList>
    </citation>
    <scope>NUCLEOTIDE SEQUENCE</scope>
    <source>
        <strain evidence="10">NS2018</strain>
    </source>
</reference>
<dbReference type="PROSITE" id="PS50808">
    <property type="entry name" value="ZF_BED"/>
    <property type="match status" value="1"/>
</dbReference>
<feature type="non-terminal residue" evidence="10">
    <location>
        <position position="529"/>
    </location>
</feature>
<sequence>MNDDNVLPTNVVNSSSSRSERTPNSDSVEKPPLEEKLKGRQSFDAWNHFTRYQEGGRMRAQCKYCPKNYACDSNTNGTTNMNKHIQKQCKQYRAKLASSDPKQTCLVKQTSITTFTTSSKEGCGSSLGLGVFNKDDTRKALAEMIIVDELPFRFVEKRGFHNFCRVGMPRFDVPSRRTIVRDILQMVFTITVDNAASNAVAILYVKRKLISWHADGAILDGKYLHLRCCAHIVNLIVNDGLGELNDSVVAIRNAVKFVKSSPSRFESFKRSVEHEKIQHKGLVVLDVPTRWNSTYLMLASALKFVKAFDRLDDEDGNYQNYFKGNSNEPKRVGPPCFEDWENAKVFVQFLKTFYDVTLQFSGSLSVTSNLYFHKWSTINNQLTSMSGDVNHLVSQMASSMRIKFEKYWGSLDKTNKLLIVAVVLDPRYKLQYVSYCFSVFYGATSHELTSNIKNALVELYECYSALYSGGDGGGGGGDGGGVEVPSFCDLQSDDSSVFDLSIAFSETVENEDNIMCKNEVERYLLEPVE</sequence>
<dbReference type="Pfam" id="PF14372">
    <property type="entry name" value="hAT-like_RNase-H"/>
    <property type="match status" value="1"/>
</dbReference>
<evidence type="ECO:0000256" key="4">
    <source>
        <dbReference type="ARBA" id="ARBA00023015"/>
    </source>
</evidence>
<feature type="compositionally biased region" description="Basic and acidic residues" evidence="8">
    <location>
        <begin position="18"/>
        <end position="32"/>
    </location>
</feature>
<dbReference type="EMBL" id="JAUESC010000179">
    <property type="protein sequence ID" value="KAK0593973.1"/>
    <property type="molecule type" value="Genomic_DNA"/>
</dbReference>
<proteinExistence type="predicted"/>
<evidence type="ECO:0000313" key="10">
    <source>
        <dbReference type="EMBL" id="KAK0593973.1"/>
    </source>
</evidence>
<keyword evidence="2 7" id="KW-0863">Zinc-finger</keyword>
<keyword evidence="1" id="KW-0479">Metal-binding</keyword>
<dbReference type="SUPFAM" id="SSF53098">
    <property type="entry name" value="Ribonuclease H-like"/>
    <property type="match status" value="1"/>
</dbReference>